<protein>
    <submittedName>
        <fullName evidence="1">Uncharacterized protein</fullName>
    </submittedName>
</protein>
<reference evidence="1 2" key="1">
    <citation type="journal article" date="2021" name="BMC Genomics">
        <title>Datura genome reveals duplications of psychoactive alkaloid biosynthetic genes and high mutation rate following tissue culture.</title>
        <authorList>
            <person name="Rajewski A."/>
            <person name="Carter-House D."/>
            <person name="Stajich J."/>
            <person name="Litt A."/>
        </authorList>
    </citation>
    <scope>NUCLEOTIDE SEQUENCE [LARGE SCALE GENOMIC DNA]</scope>
    <source>
        <strain evidence="1">AR-01</strain>
    </source>
</reference>
<keyword evidence="2" id="KW-1185">Reference proteome</keyword>
<proteinExistence type="predicted"/>
<comment type="caution">
    <text evidence="1">The sequence shown here is derived from an EMBL/GenBank/DDBJ whole genome shotgun (WGS) entry which is preliminary data.</text>
</comment>
<dbReference type="PANTHER" id="PTHR46287">
    <property type="entry name" value="BTB/POZ AND TAZ DOMAIN-CONTAINING PROTEIN 3-RELATED"/>
    <property type="match status" value="1"/>
</dbReference>
<gene>
    <name evidence="1" type="ORF">HAX54_047059</name>
</gene>
<evidence type="ECO:0000313" key="2">
    <source>
        <dbReference type="Proteomes" id="UP000823775"/>
    </source>
</evidence>
<dbReference type="Proteomes" id="UP000823775">
    <property type="component" value="Unassembled WGS sequence"/>
</dbReference>
<dbReference type="InterPro" id="IPR044513">
    <property type="entry name" value="BT1/2/3/4/5"/>
</dbReference>
<organism evidence="1 2">
    <name type="scientific">Datura stramonium</name>
    <name type="common">Jimsonweed</name>
    <name type="synonym">Common thornapple</name>
    <dbReference type="NCBI Taxonomy" id="4076"/>
    <lineage>
        <taxon>Eukaryota</taxon>
        <taxon>Viridiplantae</taxon>
        <taxon>Streptophyta</taxon>
        <taxon>Embryophyta</taxon>
        <taxon>Tracheophyta</taxon>
        <taxon>Spermatophyta</taxon>
        <taxon>Magnoliopsida</taxon>
        <taxon>eudicotyledons</taxon>
        <taxon>Gunneridae</taxon>
        <taxon>Pentapetalae</taxon>
        <taxon>asterids</taxon>
        <taxon>lamiids</taxon>
        <taxon>Solanales</taxon>
        <taxon>Solanaceae</taxon>
        <taxon>Solanoideae</taxon>
        <taxon>Datureae</taxon>
        <taxon>Datura</taxon>
    </lineage>
</organism>
<sequence>MSPNNFSGDVNGFHGEMSEADVQIIVTSGRLRIPAHSNRPGCCFDGSGEHISSAGNMESERTIRILGVPCDAVSVFIQFLYSFQGALKSIWRDMGSIC</sequence>
<dbReference type="EMBL" id="JACEIK010007528">
    <property type="protein sequence ID" value="MCE3050365.1"/>
    <property type="molecule type" value="Genomic_DNA"/>
</dbReference>
<accession>A0ABS8WLL2</accession>
<name>A0ABS8WLL2_DATST</name>
<evidence type="ECO:0000313" key="1">
    <source>
        <dbReference type="EMBL" id="MCE3050365.1"/>
    </source>
</evidence>
<dbReference type="PANTHER" id="PTHR46287:SF6">
    <property type="entry name" value="BTB_POZ AND TAZ DOMAIN-CONTAINING PROTEIN 1-LIKE"/>
    <property type="match status" value="1"/>
</dbReference>